<sequence>MGCIVGEYLHSQWAEQKERFIKVVGVPMLEEEAAIKSQKRWRTRKQLVVLFGNAGIGTR</sequence>
<dbReference type="EMBL" id="BLLF01000460">
    <property type="protein sequence ID" value="GFH12022.1"/>
    <property type="molecule type" value="Genomic_DNA"/>
</dbReference>
<organism evidence="1 2">
    <name type="scientific">Haematococcus lacustris</name>
    <name type="common">Green alga</name>
    <name type="synonym">Haematococcus pluvialis</name>
    <dbReference type="NCBI Taxonomy" id="44745"/>
    <lineage>
        <taxon>Eukaryota</taxon>
        <taxon>Viridiplantae</taxon>
        <taxon>Chlorophyta</taxon>
        <taxon>core chlorophytes</taxon>
        <taxon>Chlorophyceae</taxon>
        <taxon>CS clade</taxon>
        <taxon>Chlamydomonadales</taxon>
        <taxon>Haematococcaceae</taxon>
        <taxon>Haematococcus</taxon>
    </lineage>
</organism>
<evidence type="ECO:0000313" key="2">
    <source>
        <dbReference type="Proteomes" id="UP000485058"/>
    </source>
</evidence>
<gene>
    <name evidence="1" type="ORF">HaLaN_07640</name>
</gene>
<feature type="non-terminal residue" evidence="1">
    <location>
        <position position="59"/>
    </location>
</feature>
<reference evidence="1 2" key="1">
    <citation type="submission" date="2020-02" db="EMBL/GenBank/DDBJ databases">
        <title>Draft genome sequence of Haematococcus lacustris strain NIES-144.</title>
        <authorList>
            <person name="Morimoto D."/>
            <person name="Nakagawa S."/>
            <person name="Yoshida T."/>
            <person name="Sawayama S."/>
        </authorList>
    </citation>
    <scope>NUCLEOTIDE SEQUENCE [LARGE SCALE GENOMIC DNA]</scope>
    <source>
        <strain evidence="1 2">NIES-144</strain>
    </source>
</reference>
<name>A0A699Z8Z7_HAELA</name>
<evidence type="ECO:0000313" key="1">
    <source>
        <dbReference type="EMBL" id="GFH12022.1"/>
    </source>
</evidence>
<protein>
    <submittedName>
        <fullName evidence="1">Uncharacterized protein</fullName>
    </submittedName>
</protein>
<dbReference type="AlphaFoldDB" id="A0A699Z8Z7"/>
<comment type="caution">
    <text evidence="1">The sequence shown here is derived from an EMBL/GenBank/DDBJ whole genome shotgun (WGS) entry which is preliminary data.</text>
</comment>
<feature type="non-terminal residue" evidence="1">
    <location>
        <position position="1"/>
    </location>
</feature>
<proteinExistence type="predicted"/>
<dbReference type="Proteomes" id="UP000485058">
    <property type="component" value="Unassembled WGS sequence"/>
</dbReference>
<accession>A0A699Z8Z7</accession>
<keyword evidence="2" id="KW-1185">Reference proteome</keyword>